<keyword evidence="5" id="KW-0378">Hydrolase</keyword>
<comment type="caution">
    <text evidence="14">The sequence shown here is derived from an EMBL/GenBank/DDBJ whole genome shotgun (WGS) entry which is preliminary data.</text>
</comment>
<keyword evidence="7" id="KW-0904">Protein phosphatase</keyword>
<comment type="catalytic activity">
    <reaction evidence="11">
        <text>O-phospho-L-threonyl-[protein] + H2O = L-threonyl-[protein] + phosphate</text>
        <dbReference type="Rhea" id="RHEA:47004"/>
        <dbReference type="Rhea" id="RHEA-COMP:11060"/>
        <dbReference type="Rhea" id="RHEA-COMP:11605"/>
        <dbReference type="ChEBI" id="CHEBI:15377"/>
        <dbReference type="ChEBI" id="CHEBI:30013"/>
        <dbReference type="ChEBI" id="CHEBI:43474"/>
        <dbReference type="ChEBI" id="CHEBI:61977"/>
        <dbReference type="EC" id="3.1.3.16"/>
    </reaction>
</comment>
<dbReference type="SMART" id="SM00577">
    <property type="entry name" value="CPDc"/>
    <property type="match status" value="1"/>
</dbReference>
<dbReference type="SUPFAM" id="SSF54236">
    <property type="entry name" value="Ubiquitin-like"/>
    <property type="match status" value="1"/>
</dbReference>
<dbReference type="SMART" id="SM00213">
    <property type="entry name" value="UBQ"/>
    <property type="match status" value="1"/>
</dbReference>
<evidence type="ECO:0000313" key="14">
    <source>
        <dbReference type="EMBL" id="KAK4336652.1"/>
    </source>
</evidence>
<feature type="domain" description="FCP1 homology" evidence="13">
    <location>
        <begin position="132"/>
        <end position="292"/>
    </location>
</feature>
<dbReference type="PANTHER" id="PTHR48493:SF1">
    <property type="entry name" value="UBIQUITIN-LIKE DOMAIN-CONTAINING CTD PHOSPHATASE 1"/>
    <property type="match status" value="1"/>
</dbReference>
<dbReference type="InterPro" id="IPR029071">
    <property type="entry name" value="Ubiquitin-like_domsf"/>
</dbReference>
<evidence type="ECO:0000256" key="1">
    <source>
        <dbReference type="ARBA" id="ARBA00001946"/>
    </source>
</evidence>
<keyword evidence="8" id="KW-0539">Nucleus</keyword>
<name>A0AAE1UMW9_9SOLA</name>
<comment type="subcellular location">
    <subcellularLocation>
        <location evidence="2">Nucleus</location>
    </subcellularLocation>
</comment>
<proteinExistence type="predicted"/>
<dbReference type="GO" id="GO:0005634">
    <property type="term" value="C:nucleus"/>
    <property type="evidence" value="ECO:0007669"/>
    <property type="project" value="UniProtKB-SubCell"/>
</dbReference>
<dbReference type="Proteomes" id="UP001291623">
    <property type="component" value="Unassembled WGS sequence"/>
</dbReference>
<evidence type="ECO:0000259" key="13">
    <source>
        <dbReference type="PROSITE" id="PS50969"/>
    </source>
</evidence>
<dbReference type="SUPFAM" id="SSF56784">
    <property type="entry name" value="HAD-like"/>
    <property type="match status" value="1"/>
</dbReference>
<dbReference type="GO" id="GO:0004722">
    <property type="term" value="F:protein serine/threonine phosphatase activity"/>
    <property type="evidence" value="ECO:0007669"/>
    <property type="project" value="UniProtKB-EC"/>
</dbReference>
<dbReference type="CDD" id="cd01813">
    <property type="entry name" value="Ubl_UBLCP1"/>
    <property type="match status" value="1"/>
</dbReference>
<keyword evidence="6" id="KW-0460">Magnesium</keyword>
<feature type="domain" description="Ubiquitin-like" evidence="12">
    <location>
        <begin position="4"/>
        <end position="78"/>
    </location>
</feature>
<dbReference type="NCBIfam" id="TIGR02245">
    <property type="entry name" value="HAD_IIID1"/>
    <property type="match status" value="1"/>
</dbReference>
<evidence type="ECO:0000256" key="2">
    <source>
        <dbReference type="ARBA" id="ARBA00004123"/>
    </source>
</evidence>
<gene>
    <name evidence="14" type="ORF">RND71_044058</name>
</gene>
<dbReference type="GO" id="GO:0090364">
    <property type="term" value="P:regulation of proteasome assembly"/>
    <property type="evidence" value="ECO:0007669"/>
    <property type="project" value="InterPro"/>
</dbReference>
<evidence type="ECO:0000256" key="3">
    <source>
        <dbReference type="ARBA" id="ARBA00013081"/>
    </source>
</evidence>
<keyword evidence="15" id="KW-1185">Reference proteome</keyword>
<sequence>MSTFSIIIKWLGNEYTINEDVVKLTDTVGDLKNELCKKTGVLPERQKLFGLKYNNKPATDDVKIENLNLKLNSKILMVGQNEVVNVSNNSVSPENDFDLPEELETPVDKNEDNIAKIQRRIKDYQVNILNLPREGKKLLVLDIDYTLFDHRSVAEKAVDLMRPYLNEFLTESYKYYDIIIWSATSMKWIQVKMQELGMENNPNYKIVCYLDSLAMISVKSPNYGVIEIKPLALIWGKCNQYSAKNTIMFDDLRRNFLMNPQSGLKIKPYRDAKNNRHKDKELYYLTKYLKMIAEREEDFTVLNHKDWHKYILR</sequence>
<evidence type="ECO:0000256" key="7">
    <source>
        <dbReference type="ARBA" id="ARBA00022912"/>
    </source>
</evidence>
<dbReference type="InterPro" id="IPR004274">
    <property type="entry name" value="FCP1_dom"/>
</dbReference>
<evidence type="ECO:0000313" key="15">
    <source>
        <dbReference type="Proteomes" id="UP001291623"/>
    </source>
</evidence>
<comment type="cofactor">
    <cofactor evidence="1">
        <name>Mg(2+)</name>
        <dbReference type="ChEBI" id="CHEBI:18420"/>
    </cofactor>
</comment>
<reference evidence="14" key="1">
    <citation type="submission" date="2023-12" db="EMBL/GenBank/DDBJ databases">
        <title>Genome assembly of Anisodus tanguticus.</title>
        <authorList>
            <person name="Wang Y.-J."/>
        </authorList>
    </citation>
    <scope>NUCLEOTIDE SEQUENCE</scope>
    <source>
        <strain evidence="14">KB-2021</strain>
        <tissue evidence="14">Leaf</tissue>
    </source>
</reference>
<evidence type="ECO:0000256" key="5">
    <source>
        <dbReference type="ARBA" id="ARBA00022801"/>
    </source>
</evidence>
<dbReference type="EMBL" id="JAVYJV010000109">
    <property type="protein sequence ID" value="KAK4336652.1"/>
    <property type="molecule type" value="Genomic_DNA"/>
</dbReference>
<dbReference type="AlphaFoldDB" id="A0AAE1UMW9"/>
<dbReference type="Gene3D" id="3.10.20.90">
    <property type="entry name" value="Phosphatidylinositol 3-kinase Catalytic Subunit, Chain A, domain 1"/>
    <property type="match status" value="1"/>
</dbReference>
<dbReference type="InterPro" id="IPR023214">
    <property type="entry name" value="HAD_sf"/>
</dbReference>
<evidence type="ECO:0000256" key="11">
    <source>
        <dbReference type="ARBA" id="ARBA00048336"/>
    </source>
</evidence>
<evidence type="ECO:0000256" key="9">
    <source>
        <dbReference type="ARBA" id="ARBA00032039"/>
    </source>
</evidence>
<evidence type="ECO:0000256" key="8">
    <source>
        <dbReference type="ARBA" id="ARBA00023242"/>
    </source>
</evidence>
<dbReference type="InterPro" id="IPR011943">
    <property type="entry name" value="HAD-SF_hydro_IIID"/>
</dbReference>
<dbReference type="Gene3D" id="3.40.50.1000">
    <property type="entry name" value="HAD superfamily/HAD-like"/>
    <property type="match status" value="1"/>
</dbReference>
<evidence type="ECO:0000256" key="10">
    <source>
        <dbReference type="ARBA" id="ARBA00047761"/>
    </source>
</evidence>
<dbReference type="InterPro" id="IPR051658">
    <property type="entry name" value="UBLCP1"/>
</dbReference>
<dbReference type="PROSITE" id="PS50053">
    <property type="entry name" value="UBIQUITIN_2"/>
    <property type="match status" value="1"/>
</dbReference>
<evidence type="ECO:0000259" key="12">
    <source>
        <dbReference type="PROSITE" id="PS50053"/>
    </source>
</evidence>
<dbReference type="Pfam" id="PF03031">
    <property type="entry name" value="NIF"/>
    <property type="match status" value="1"/>
</dbReference>
<dbReference type="InterPro" id="IPR000626">
    <property type="entry name" value="Ubiquitin-like_dom"/>
</dbReference>
<dbReference type="Pfam" id="PF00240">
    <property type="entry name" value="ubiquitin"/>
    <property type="match status" value="1"/>
</dbReference>
<dbReference type="EC" id="3.1.3.16" evidence="3"/>
<dbReference type="PANTHER" id="PTHR48493">
    <property type="entry name" value="UBIQUITIN-LIKE DOMAIN-CONTAINING CTD PHOSPHATASE 1"/>
    <property type="match status" value="1"/>
</dbReference>
<dbReference type="GO" id="GO:0046872">
    <property type="term" value="F:metal ion binding"/>
    <property type="evidence" value="ECO:0007669"/>
    <property type="project" value="UniProtKB-KW"/>
</dbReference>
<evidence type="ECO:0000256" key="6">
    <source>
        <dbReference type="ARBA" id="ARBA00022842"/>
    </source>
</evidence>
<protein>
    <recommendedName>
        <fullName evidence="3">protein-serine/threonine phosphatase</fullName>
        <ecNumber evidence="3">3.1.3.16</ecNumber>
    </recommendedName>
    <alternativeName>
        <fullName evidence="9">Nuclear proteasome inhibitor UBLCP1</fullName>
    </alternativeName>
</protein>
<dbReference type="InterPro" id="IPR036412">
    <property type="entry name" value="HAD-like_sf"/>
</dbReference>
<comment type="catalytic activity">
    <reaction evidence="10">
        <text>O-phospho-L-seryl-[protein] + H2O = L-seryl-[protein] + phosphate</text>
        <dbReference type="Rhea" id="RHEA:20629"/>
        <dbReference type="Rhea" id="RHEA-COMP:9863"/>
        <dbReference type="Rhea" id="RHEA-COMP:11604"/>
        <dbReference type="ChEBI" id="CHEBI:15377"/>
        <dbReference type="ChEBI" id="CHEBI:29999"/>
        <dbReference type="ChEBI" id="CHEBI:43474"/>
        <dbReference type="ChEBI" id="CHEBI:83421"/>
        <dbReference type="EC" id="3.1.3.16"/>
    </reaction>
</comment>
<organism evidence="14 15">
    <name type="scientific">Anisodus tanguticus</name>
    <dbReference type="NCBI Taxonomy" id="243964"/>
    <lineage>
        <taxon>Eukaryota</taxon>
        <taxon>Viridiplantae</taxon>
        <taxon>Streptophyta</taxon>
        <taxon>Embryophyta</taxon>
        <taxon>Tracheophyta</taxon>
        <taxon>Spermatophyta</taxon>
        <taxon>Magnoliopsida</taxon>
        <taxon>eudicotyledons</taxon>
        <taxon>Gunneridae</taxon>
        <taxon>Pentapetalae</taxon>
        <taxon>asterids</taxon>
        <taxon>lamiids</taxon>
        <taxon>Solanales</taxon>
        <taxon>Solanaceae</taxon>
        <taxon>Solanoideae</taxon>
        <taxon>Hyoscyameae</taxon>
        <taxon>Anisodus</taxon>
    </lineage>
</organism>
<keyword evidence="4" id="KW-0479">Metal-binding</keyword>
<dbReference type="PROSITE" id="PS50969">
    <property type="entry name" value="FCP1"/>
    <property type="match status" value="1"/>
</dbReference>
<accession>A0AAE1UMW9</accession>
<evidence type="ECO:0000256" key="4">
    <source>
        <dbReference type="ARBA" id="ARBA00022723"/>
    </source>
</evidence>